<organism evidence="6 7">
    <name type="scientific">Emericella nidulans (strain FGSC A4 / ATCC 38163 / CBS 112.46 / NRRL 194 / M139)</name>
    <name type="common">Aspergillus nidulans</name>
    <dbReference type="NCBI Taxonomy" id="227321"/>
    <lineage>
        <taxon>Eukaryota</taxon>
        <taxon>Fungi</taxon>
        <taxon>Dikarya</taxon>
        <taxon>Ascomycota</taxon>
        <taxon>Pezizomycotina</taxon>
        <taxon>Eurotiomycetes</taxon>
        <taxon>Eurotiomycetidae</taxon>
        <taxon>Eurotiales</taxon>
        <taxon>Aspergillaceae</taxon>
        <taxon>Aspergillus</taxon>
        <taxon>Aspergillus subgen. Nidulantes</taxon>
    </lineage>
</organism>
<dbReference type="InParanoid" id="Q5AVE9"/>
<reference evidence="7" key="2">
    <citation type="journal article" date="2009" name="Fungal Genet. Biol.">
        <title>The 2008 update of the Aspergillus nidulans genome annotation: a community effort.</title>
        <authorList>
            <person name="Wortman J.R."/>
            <person name="Gilsenan J.M."/>
            <person name="Joardar V."/>
            <person name="Deegan J."/>
            <person name="Clutterbuck J."/>
            <person name="Andersen M.R."/>
            <person name="Archer D."/>
            <person name="Bencina M."/>
            <person name="Braus G."/>
            <person name="Coutinho P."/>
            <person name="von Dohren H."/>
            <person name="Doonan J."/>
            <person name="Driessen A.J."/>
            <person name="Durek P."/>
            <person name="Espeso E."/>
            <person name="Fekete E."/>
            <person name="Flipphi M."/>
            <person name="Estrada C.G."/>
            <person name="Geysens S."/>
            <person name="Goldman G."/>
            <person name="de Groot P.W."/>
            <person name="Hansen K."/>
            <person name="Harris S.D."/>
            <person name="Heinekamp T."/>
            <person name="Helmstaedt K."/>
            <person name="Henrissat B."/>
            <person name="Hofmann G."/>
            <person name="Homan T."/>
            <person name="Horio T."/>
            <person name="Horiuchi H."/>
            <person name="James S."/>
            <person name="Jones M."/>
            <person name="Karaffa L."/>
            <person name="Karanyi Z."/>
            <person name="Kato M."/>
            <person name="Keller N."/>
            <person name="Kelly D.E."/>
            <person name="Kiel J.A."/>
            <person name="Kim J.M."/>
            <person name="van der Klei I.J."/>
            <person name="Klis F.M."/>
            <person name="Kovalchuk A."/>
            <person name="Krasevec N."/>
            <person name="Kubicek C.P."/>
            <person name="Liu B."/>
            <person name="Maccabe A."/>
            <person name="Meyer V."/>
            <person name="Mirabito P."/>
            <person name="Miskei M."/>
            <person name="Mos M."/>
            <person name="Mullins J."/>
            <person name="Nelson D.R."/>
            <person name="Nielsen J."/>
            <person name="Oakley B.R."/>
            <person name="Osmani S.A."/>
            <person name="Pakula T."/>
            <person name="Paszewski A."/>
            <person name="Paulsen I."/>
            <person name="Pilsyk S."/>
            <person name="Pocsi I."/>
            <person name="Punt P.J."/>
            <person name="Ram A.F."/>
            <person name="Ren Q."/>
            <person name="Robellet X."/>
            <person name="Robson G."/>
            <person name="Seiboth B."/>
            <person name="van Solingen P."/>
            <person name="Specht T."/>
            <person name="Sun J."/>
            <person name="Taheri-Talesh N."/>
            <person name="Takeshita N."/>
            <person name="Ussery D."/>
            <person name="vanKuyk P.A."/>
            <person name="Visser H."/>
            <person name="van de Vondervoort P.J."/>
            <person name="de Vries R.P."/>
            <person name="Walton J."/>
            <person name="Xiang X."/>
            <person name="Xiong Y."/>
            <person name="Zeng A.P."/>
            <person name="Brandt B.W."/>
            <person name="Cornell M.J."/>
            <person name="van den Hondel C.A."/>
            <person name="Visser J."/>
            <person name="Oliver S.G."/>
            <person name="Turner G."/>
        </authorList>
    </citation>
    <scope>GENOME REANNOTATION</scope>
    <source>
        <strain evidence="7">FGSC A4 / ATCC 38163 / CBS 112.46 / NRRL 194 / M139</strain>
    </source>
</reference>
<proteinExistence type="inferred from homology"/>
<dbReference type="FunCoup" id="Q5AVE9">
    <property type="interactions" value="222"/>
</dbReference>
<dbReference type="GO" id="GO:0005737">
    <property type="term" value="C:cytoplasm"/>
    <property type="evidence" value="ECO:0000318"/>
    <property type="project" value="GO_Central"/>
</dbReference>
<evidence type="ECO:0000256" key="5">
    <source>
        <dbReference type="ARBA" id="ARBA00023242"/>
    </source>
</evidence>
<evidence type="ECO:0000256" key="2">
    <source>
        <dbReference type="ARBA" id="ARBA00007991"/>
    </source>
</evidence>
<dbReference type="Pfam" id="PF24140">
    <property type="entry name" value="TPR_TNPO3_IPO13_3rd"/>
    <property type="match status" value="1"/>
</dbReference>
<dbReference type="HOGENOM" id="CLU_005271_0_0_1"/>
<dbReference type="KEGG" id="ani:ANIA_07731"/>
<accession>Q5AVE9</accession>
<dbReference type="PANTHER" id="PTHR12363:SF33">
    <property type="entry name" value="IMPORTIN-13"/>
    <property type="match status" value="1"/>
</dbReference>
<dbReference type="Proteomes" id="UP000000560">
    <property type="component" value="Chromosome IV"/>
</dbReference>
<reference evidence="7" key="1">
    <citation type="journal article" date="2005" name="Nature">
        <title>Sequencing of Aspergillus nidulans and comparative analysis with A. fumigatus and A. oryzae.</title>
        <authorList>
            <person name="Galagan J.E."/>
            <person name="Calvo S.E."/>
            <person name="Cuomo C."/>
            <person name="Ma L.J."/>
            <person name="Wortman J.R."/>
            <person name="Batzoglou S."/>
            <person name="Lee S.I."/>
            <person name="Basturkmen M."/>
            <person name="Spevak C.C."/>
            <person name="Clutterbuck J."/>
            <person name="Kapitonov V."/>
            <person name="Jurka J."/>
            <person name="Scazzocchio C."/>
            <person name="Farman M."/>
            <person name="Butler J."/>
            <person name="Purcell S."/>
            <person name="Harris S."/>
            <person name="Braus G.H."/>
            <person name="Draht O."/>
            <person name="Busch S."/>
            <person name="D'Enfert C."/>
            <person name="Bouchier C."/>
            <person name="Goldman G.H."/>
            <person name="Bell-Pedersen D."/>
            <person name="Griffiths-Jones S."/>
            <person name="Doonan J.H."/>
            <person name="Yu J."/>
            <person name="Vienken K."/>
            <person name="Pain A."/>
            <person name="Freitag M."/>
            <person name="Selker E.U."/>
            <person name="Archer D.B."/>
            <person name="Penalva M.A."/>
            <person name="Oakley B.R."/>
            <person name="Momany M."/>
            <person name="Tanaka T."/>
            <person name="Kumagai T."/>
            <person name="Asai K."/>
            <person name="Machida M."/>
            <person name="Nierman W.C."/>
            <person name="Denning D.W."/>
            <person name="Caddick M."/>
            <person name="Hynes M."/>
            <person name="Paoletti M."/>
            <person name="Fischer R."/>
            <person name="Miller B."/>
            <person name="Dyer P."/>
            <person name="Sachs M.S."/>
            <person name="Osmani S.A."/>
            <person name="Birren B.W."/>
        </authorList>
    </citation>
    <scope>NUCLEOTIDE SEQUENCE [LARGE SCALE GENOMIC DNA]</scope>
    <source>
        <strain evidence="7">FGSC A4 / ATCC 38163 / CBS 112.46 / NRRL 194 / M139</strain>
    </source>
</reference>
<dbReference type="GO" id="GO:0006606">
    <property type="term" value="P:protein import into nucleus"/>
    <property type="evidence" value="ECO:0000318"/>
    <property type="project" value="GO_Central"/>
</dbReference>
<evidence type="ECO:0000313" key="7">
    <source>
        <dbReference type="Proteomes" id="UP000000560"/>
    </source>
</evidence>
<evidence type="ECO:0000313" key="6">
    <source>
        <dbReference type="EMBL" id="CBF79992.1"/>
    </source>
</evidence>
<keyword evidence="3" id="KW-0813">Transport</keyword>
<accession>C8VDJ6</accession>
<dbReference type="InterPro" id="IPR016024">
    <property type="entry name" value="ARM-type_fold"/>
</dbReference>
<name>Q5AVE9_EMENI</name>
<dbReference type="InterPro" id="IPR051345">
    <property type="entry name" value="Importin_beta-like_NTR"/>
</dbReference>
<gene>
    <name evidence="6" type="ORF">ANIA_07731</name>
</gene>
<dbReference type="InterPro" id="IPR011989">
    <property type="entry name" value="ARM-like"/>
</dbReference>
<comment type="subcellular location">
    <subcellularLocation>
        <location evidence="1">Nucleus</location>
    </subcellularLocation>
</comment>
<protein>
    <submittedName>
        <fullName evidence="6">Uncharacterized protein</fullName>
    </submittedName>
</protein>
<dbReference type="SUPFAM" id="SSF48371">
    <property type="entry name" value="ARM repeat"/>
    <property type="match status" value="1"/>
</dbReference>
<dbReference type="OrthoDB" id="2016913at2759"/>
<keyword evidence="4" id="KW-0653">Protein transport</keyword>
<dbReference type="PANTHER" id="PTHR12363">
    <property type="entry name" value="TRANSPORTIN 3 AND IMPORTIN 13"/>
    <property type="match status" value="1"/>
</dbReference>
<evidence type="ECO:0000256" key="4">
    <source>
        <dbReference type="ARBA" id="ARBA00022927"/>
    </source>
</evidence>
<dbReference type="GO" id="GO:0005634">
    <property type="term" value="C:nucleus"/>
    <property type="evidence" value="ECO:0007669"/>
    <property type="project" value="UniProtKB-SubCell"/>
</dbReference>
<dbReference type="Gene3D" id="1.25.10.10">
    <property type="entry name" value="Leucine-rich Repeat Variant"/>
    <property type="match status" value="1"/>
</dbReference>
<dbReference type="AlphaFoldDB" id="Q5AVE9"/>
<dbReference type="EMBL" id="BN001304">
    <property type="protein sequence ID" value="CBF79992.1"/>
    <property type="molecule type" value="Genomic_DNA"/>
</dbReference>
<dbReference type="InterPro" id="IPR057942">
    <property type="entry name" value="TPR_TNPO3_IPO13_3rd"/>
</dbReference>
<keyword evidence="5" id="KW-0539">Nucleus</keyword>
<dbReference type="eggNOG" id="KOG2022">
    <property type="taxonomic scope" value="Eukaryota"/>
</dbReference>
<evidence type="ECO:0000256" key="3">
    <source>
        <dbReference type="ARBA" id="ARBA00022448"/>
    </source>
</evidence>
<comment type="similarity">
    <text evidence="2">Belongs to the importin beta family.</text>
</comment>
<dbReference type="FunFam" id="1.25.10.10:FF:000560">
    <property type="entry name" value="Importin 13, putative"/>
    <property type="match status" value="1"/>
</dbReference>
<keyword evidence="7" id="KW-1185">Reference proteome</keyword>
<dbReference type="OMA" id="CLASIGK"/>
<evidence type="ECO:0000256" key="1">
    <source>
        <dbReference type="ARBA" id="ARBA00004123"/>
    </source>
</evidence>
<dbReference type="GeneID" id="2869450"/>
<dbReference type="RefSeq" id="XP_681000.1">
    <property type="nucleotide sequence ID" value="XM_675908.1"/>
</dbReference>
<dbReference type="STRING" id="227321.Q5AVE9"/>
<sequence length="1037" mass="114655">MSMDHSDQAWAIDGAKKLVLELYDPANTGNPAKINEIQELLQNLQKGPHAWVIANCLLTEQSPDLRFFGALTFTVKINHDWHNLADHDAYELIGRLIDHYVFLVNEGERVVIRKLASTLATIFLKADAPWSRAVLRLAVSLANGKSVPEDQCASISLQDVLPALSEIQVISLLYFSKILAEEIGRSGGESRKPEDTRRISENLGDAFLLVDFVLSQILKHDVSGGSVANEVPGTEAINSYHSWIFVRSSLQLHDAISVPQLASATNCVIGSLNIPYLSKTAGHILTEIMGRRESVLSPSHIEAILDYVISVAGTAHIASLMEGDFEDENMTFIELLLSLATRKQAQIFTQYLDEKHEKVLALIHTLFKSPGYAAVEDTASPLALEWWTEAADDLQDSFLDPGEQKGPETAKLNLARAALDCFEKLKYPTPEELCGWSDDDRAEFGSFRRDVCDFLLAIYPILGVDLVQVFQAHARTSLANQDWRTFEAAIFCVAQLSEAVDENQHADDCLNAIFFCDEFTRLCEDDGIMIPGKARQTLVDMLGKYRSYFERTQALLPRVLTFLFSSLNLASCAPAASKSIAHLCNSCRNALKVELPAFIGQFELFRSKPTATTQTMERVLEGIAAIIQTLPTDEEKSQFLEGILKFFLEQAEIARTEAAQGSIEPARMRGHMVLRCLASIGKGLRTDEVVDLNQNKDEGPYPPTFWNSGNGAVSQNLIMQCMRLLMTDFPFDAAIIEAACDVLKAGYTESTGPFVFPPSLTVDFVKSIPLGTPGADLVMGTASAFLASHSAHPEKVGEEAVALILHVYGTFCWVQEKPELYDPELANSGLDFLTRLLPKYYPYLFSLTYTPQGAGQRPPVIQAISNFTLLSLQGPEPIPLRSASQFWVSVFNLPNEAEAVQHTIHNCLPALCRVLVTQLAGRCARSDIEHLTDVLRRIVFKQQGHARPHLTAALADLETEHLGHPHARIPSPEERQRFLASLFAARGSRQQTLQIDINNSTKSTTNMKIHLAMTVASDSVPAKLCEANMAICLLYRS</sequence>